<feature type="region of interest" description="Disordered" evidence="3">
    <location>
        <begin position="185"/>
        <end position="228"/>
    </location>
</feature>
<dbReference type="InterPro" id="IPR050935">
    <property type="entry name" value="Bromo_chromatin_reader"/>
</dbReference>
<dbReference type="Gene3D" id="1.20.920.10">
    <property type="entry name" value="Bromodomain-like"/>
    <property type="match status" value="2"/>
</dbReference>
<accession>A0A3S5BEG1</accession>
<dbReference type="PANTHER" id="PTHR22880:SF225">
    <property type="entry name" value="BROMODOMAIN-CONTAINING PROTEIN BET-1-RELATED"/>
    <property type="match status" value="1"/>
</dbReference>
<keyword evidence="1 2" id="KW-0103">Bromodomain</keyword>
<keyword evidence="6" id="KW-1185">Reference proteome</keyword>
<evidence type="ECO:0000313" key="6">
    <source>
        <dbReference type="Proteomes" id="UP000784294"/>
    </source>
</evidence>
<dbReference type="SUPFAM" id="SSF47370">
    <property type="entry name" value="Bromodomain"/>
    <property type="match status" value="2"/>
</dbReference>
<dbReference type="InterPro" id="IPR036427">
    <property type="entry name" value="Bromodomain-like_sf"/>
</dbReference>
<reference evidence="5" key="1">
    <citation type="submission" date="2018-11" db="EMBL/GenBank/DDBJ databases">
        <authorList>
            <consortium name="Pathogen Informatics"/>
        </authorList>
    </citation>
    <scope>NUCLEOTIDE SEQUENCE</scope>
</reference>
<organism evidence="5 6">
    <name type="scientific">Protopolystoma xenopodis</name>
    <dbReference type="NCBI Taxonomy" id="117903"/>
    <lineage>
        <taxon>Eukaryota</taxon>
        <taxon>Metazoa</taxon>
        <taxon>Spiralia</taxon>
        <taxon>Lophotrochozoa</taxon>
        <taxon>Platyhelminthes</taxon>
        <taxon>Monogenea</taxon>
        <taxon>Polyopisthocotylea</taxon>
        <taxon>Polystomatidea</taxon>
        <taxon>Polystomatidae</taxon>
        <taxon>Protopolystoma</taxon>
    </lineage>
</organism>
<protein>
    <recommendedName>
        <fullName evidence="4">Bromo domain-containing protein</fullName>
    </recommendedName>
</protein>
<dbReference type="GO" id="GO:0005634">
    <property type="term" value="C:nucleus"/>
    <property type="evidence" value="ECO:0007669"/>
    <property type="project" value="TreeGrafter"/>
</dbReference>
<comment type="caution">
    <text evidence="5">The sequence shown here is derived from an EMBL/GenBank/DDBJ whole genome shotgun (WGS) entry which is preliminary data.</text>
</comment>
<feature type="compositionally biased region" description="Polar residues" evidence="3">
    <location>
        <begin position="149"/>
        <end position="166"/>
    </location>
</feature>
<dbReference type="InterPro" id="IPR001487">
    <property type="entry name" value="Bromodomain"/>
</dbReference>
<proteinExistence type="predicted"/>
<dbReference type="EMBL" id="CAAALY010050275">
    <property type="protein sequence ID" value="VEL21229.1"/>
    <property type="molecule type" value="Genomic_DNA"/>
</dbReference>
<name>A0A3S5BEG1_9PLAT</name>
<feature type="domain" description="Bromo" evidence="4">
    <location>
        <begin position="265"/>
        <end position="337"/>
    </location>
</feature>
<dbReference type="PROSITE" id="PS50014">
    <property type="entry name" value="BROMODOMAIN_2"/>
    <property type="match status" value="2"/>
</dbReference>
<dbReference type="Proteomes" id="UP000784294">
    <property type="component" value="Unassembled WGS sequence"/>
</dbReference>
<dbReference type="PRINTS" id="PR00503">
    <property type="entry name" value="BROMODOMAIN"/>
</dbReference>
<feature type="non-terminal residue" evidence="5">
    <location>
        <position position="359"/>
    </location>
</feature>
<evidence type="ECO:0000256" key="3">
    <source>
        <dbReference type="SAM" id="MobiDB-lite"/>
    </source>
</evidence>
<evidence type="ECO:0000259" key="4">
    <source>
        <dbReference type="PROSITE" id="PS50014"/>
    </source>
</evidence>
<evidence type="ECO:0000313" key="5">
    <source>
        <dbReference type="EMBL" id="VEL21229.1"/>
    </source>
</evidence>
<dbReference type="SMART" id="SM00297">
    <property type="entry name" value="BROMO"/>
    <property type="match status" value="2"/>
</dbReference>
<dbReference type="AlphaFoldDB" id="A0A3S5BEG1"/>
<dbReference type="Pfam" id="PF00439">
    <property type="entry name" value="Bromodomain"/>
    <property type="match status" value="2"/>
</dbReference>
<dbReference type="GO" id="GO:0006338">
    <property type="term" value="P:chromatin remodeling"/>
    <property type="evidence" value="ECO:0007669"/>
    <property type="project" value="TreeGrafter"/>
</dbReference>
<dbReference type="GO" id="GO:0006355">
    <property type="term" value="P:regulation of DNA-templated transcription"/>
    <property type="evidence" value="ECO:0007669"/>
    <property type="project" value="TreeGrafter"/>
</dbReference>
<dbReference type="PANTHER" id="PTHR22880">
    <property type="entry name" value="FALZ-RELATED BROMODOMAIN-CONTAINING PROTEINS"/>
    <property type="match status" value="1"/>
</dbReference>
<dbReference type="InterPro" id="IPR018359">
    <property type="entry name" value="Bromodomain_CS"/>
</dbReference>
<feature type="domain" description="Bromo" evidence="4">
    <location>
        <begin position="51"/>
        <end position="123"/>
    </location>
</feature>
<gene>
    <name evidence="5" type="ORF">PXEA_LOCUS14669</name>
</gene>
<dbReference type="GO" id="GO:0000785">
    <property type="term" value="C:chromatin"/>
    <property type="evidence" value="ECO:0007669"/>
    <property type="project" value="TreeGrafter"/>
</dbReference>
<evidence type="ECO:0000256" key="1">
    <source>
        <dbReference type="ARBA" id="ARBA00023117"/>
    </source>
</evidence>
<sequence>MCCRFRSAIFAFYARLNTVSKMEPSNIKSRPTKSTTNQLEFIKKSVVGALLKEKISWPFSKPVDHQKLNLPDYPKIIKYPMDLGTLKQRLNLKFYHSSSECLDDLWTMFRNCYVFNKPGDDIVAMAIKLEQIARERLKHMPTPEIEINGQKSRPVSSAPTNVSTDSNMSVVQSNHIEDSIVNEVPQSIPQNPPVQAPPTSIAKKPVKRKHESVLDELPATPHSSDESKPLQLFDNFAERSVGKRLRLTESLKACSNLLKDLSSQRYRDLNHLFLKPVDAAALGLYDYHDIIKCPMDLGTMKLKLENGQYHSKHEFAEDMRLMFLNCYKYNGEESDVAKIGKALQATFEEHYNKLPDDEP</sequence>
<dbReference type="OrthoDB" id="21449at2759"/>
<feature type="region of interest" description="Disordered" evidence="3">
    <location>
        <begin position="147"/>
        <end position="166"/>
    </location>
</feature>
<dbReference type="PROSITE" id="PS00633">
    <property type="entry name" value="BROMODOMAIN_1"/>
    <property type="match status" value="1"/>
</dbReference>
<evidence type="ECO:0000256" key="2">
    <source>
        <dbReference type="PROSITE-ProRule" id="PRU00035"/>
    </source>
</evidence>